<dbReference type="OrthoDB" id="5431245at2759"/>
<feature type="compositionally biased region" description="Acidic residues" evidence="2">
    <location>
        <begin position="126"/>
        <end position="156"/>
    </location>
</feature>
<evidence type="ECO:0000256" key="1">
    <source>
        <dbReference type="SAM" id="Coils"/>
    </source>
</evidence>
<keyword evidence="4" id="KW-1185">Reference proteome</keyword>
<dbReference type="PANTHER" id="PTHR36826:SF1">
    <property type="entry name" value="PROTEIN ECM13"/>
    <property type="match status" value="1"/>
</dbReference>
<dbReference type="HOGENOM" id="CLU_934435_0_0_1"/>
<organism evidence="3 4">
    <name type="scientific">Trichophyton tonsurans (strain CBS 112818)</name>
    <name type="common">Scalp ringworm fungus</name>
    <dbReference type="NCBI Taxonomy" id="647933"/>
    <lineage>
        <taxon>Eukaryota</taxon>
        <taxon>Fungi</taxon>
        <taxon>Dikarya</taxon>
        <taxon>Ascomycota</taxon>
        <taxon>Pezizomycotina</taxon>
        <taxon>Eurotiomycetes</taxon>
        <taxon>Eurotiomycetidae</taxon>
        <taxon>Onygenales</taxon>
        <taxon>Arthrodermataceae</taxon>
        <taxon>Trichophyton</taxon>
    </lineage>
</organism>
<gene>
    <name evidence="3" type="ORF">TESG_02723</name>
</gene>
<name>F2RV84_TRIT1</name>
<feature type="compositionally biased region" description="Basic and acidic residues" evidence="2">
    <location>
        <begin position="266"/>
        <end position="277"/>
    </location>
</feature>
<keyword evidence="1" id="KW-0175">Coiled coil</keyword>
<evidence type="ECO:0000313" key="4">
    <source>
        <dbReference type="Proteomes" id="UP000009172"/>
    </source>
</evidence>
<feature type="compositionally biased region" description="Polar residues" evidence="2">
    <location>
        <begin position="254"/>
        <end position="265"/>
    </location>
</feature>
<feature type="coiled-coil region" evidence="1">
    <location>
        <begin position="69"/>
        <end position="96"/>
    </location>
</feature>
<dbReference type="AlphaFoldDB" id="F2RV84"/>
<feature type="compositionally biased region" description="Polar residues" evidence="2">
    <location>
        <begin position="212"/>
        <end position="222"/>
    </location>
</feature>
<feature type="region of interest" description="Disordered" evidence="2">
    <location>
        <begin position="195"/>
        <end position="284"/>
    </location>
</feature>
<feature type="region of interest" description="Disordered" evidence="2">
    <location>
        <begin position="12"/>
        <end position="38"/>
    </location>
</feature>
<feature type="compositionally biased region" description="Low complexity" evidence="2">
    <location>
        <begin position="157"/>
        <end position="168"/>
    </location>
</feature>
<feature type="region of interest" description="Disordered" evidence="2">
    <location>
        <begin position="113"/>
        <end position="170"/>
    </location>
</feature>
<dbReference type="Proteomes" id="UP000009172">
    <property type="component" value="Unassembled WGS sequence"/>
</dbReference>
<evidence type="ECO:0000256" key="2">
    <source>
        <dbReference type="SAM" id="MobiDB-lite"/>
    </source>
</evidence>
<proteinExistence type="predicted"/>
<dbReference type="EMBL" id="GG698487">
    <property type="protein sequence ID" value="EGD95233.1"/>
    <property type="molecule type" value="Genomic_DNA"/>
</dbReference>
<accession>F2RV84</accession>
<reference evidence="4" key="1">
    <citation type="journal article" date="2012" name="MBio">
        <title>Comparative genome analysis of Trichophyton rubrum and related dermatophytes reveals candidate genes involved in infection.</title>
        <authorList>
            <person name="Martinez D.A."/>
            <person name="Oliver B.G."/>
            <person name="Graeser Y."/>
            <person name="Goldberg J.M."/>
            <person name="Li W."/>
            <person name="Martinez-Rossi N.M."/>
            <person name="Monod M."/>
            <person name="Shelest E."/>
            <person name="Barton R.C."/>
            <person name="Birch E."/>
            <person name="Brakhage A.A."/>
            <person name="Chen Z."/>
            <person name="Gurr S.J."/>
            <person name="Heiman D."/>
            <person name="Heitman J."/>
            <person name="Kosti I."/>
            <person name="Rossi A."/>
            <person name="Saif S."/>
            <person name="Samalova M."/>
            <person name="Saunders C.W."/>
            <person name="Shea T."/>
            <person name="Summerbell R.C."/>
            <person name="Xu J."/>
            <person name="Young S."/>
            <person name="Zeng Q."/>
            <person name="Birren B.W."/>
            <person name="Cuomo C.A."/>
            <person name="White T.C."/>
        </authorList>
    </citation>
    <scope>NUCLEOTIDE SEQUENCE [LARGE SCALE GENOMIC DNA]</scope>
    <source>
        <strain evidence="4">CBS 112818</strain>
    </source>
</reference>
<sequence>MSKGGDIIMAGAVEDSCPSSVLPSQSPSPSTSRRQQSNMSLSQTYFLAQVARHKLMNAARQPDRNLRVLTAHANMLDGLMVDLAEAENEQEDWFNQAVSYANAGNAVTNFNNDNIHDTHGNPISDFDFDSEDDDDVYDEFDDDDDDDDDDDYDECGSDCSCSSGSGSDSGEDIVFMLDAHNRAVQRKRSISTLYNELNSTPADAEPEEETDYNNYTRDNIQQPPELLHDLDEESDDDSQPSSPRRNSFDFFAASSPTIEETLTSSEVEKGGEIVQRDDNDEDVPLLGYCFSRSSVLHG</sequence>
<evidence type="ECO:0000313" key="3">
    <source>
        <dbReference type="EMBL" id="EGD95233.1"/>
    </source>
</evidence>
<dbReference type="PANTHER" id="PTHR36826">
    <property type="entry name" value="PROTEIN ECM13"/>
    <property type="match status" value="1"/>
</dbReference>
<feature type="compositionally biased region" description="Low complexity" evidence="2">
    <location>
        <begin position="16"/>
        <end position="37"/>
    </location>
</feature>
<protein>
    <submittedName>
        <fullName evidence="3">Uncharacterized protein</fullName>
    </submittedName>
</protein>
<dbReference type="InterPro" id="IPR037738">
    <property type="entry name" value="Ecm13-like"/>
</dbReference>